<protein>
    <submittedName>
        <fullName evidence="1">Uncharacterized protein</fullName>
    </submittedName>
</protein>
<dbReference type="EMBL" id="CP042912">
    <property type="protein sequence ID" value="QEG20323.1"/>
    <property type="molecule type" value="Genomic_DNA"/>
</dbReference>
<proteinExistence type="predicted"/>
<reference evidence="1 2" key="1">
    <citation type="submission" date="2019-08" db="EMBL/GenBank/DDBJ databases">
        <title>Deep-cultivation of Planctomycetes and their phenomic and genomic characterization uncovers novel biology.</title>
        <authorList>
            <person name="Wiegand S."/>
            <person name="Jogler M."/>
            <person name="Boedeker C."/>
            <person name="Pinto D."/>
            <person name="Vollmers J."/>
            <person name="Rivas-Marin E."/>
            <person name="Kohn T."/>
            <person name="Peeters S.H."/>
            <person name="Heuer A."/>
            <person name="Rast P."/>
            <person name="Oberbeckmann S."/>
            <person name="Bunk B."/>
            <person name="Jeske O."/>
            <person name="Meyerdierks A."/>
            <person name="Storesund J.E."/>
            <person name="Kallscheuer N."/>
            <person name="Luecker S."/>
            <person name="Lage O.M."/>
            <person name="Pohl T."/>
            <person name="Merkel B.J."/>
            <person name="Hornburger P."/>
            <person name="Mueller R.-W."/>
            <person name="Bruemmer F."/>
            <person name="Labrenz M."/>
            <person name="Spormann A.M."/>
            <person name="Op den Camp H."/>
            <person name="Overmann J."/>
            <person name="Amann R."/>
            <person name="Jetten M.S.M."/>
            <person name="Mascher T."/>
            <person name="Medema M.H."/>
            <person name="Devos D.P."/>
            <person name="Kaster A.-K."/>
            <person name="Ovreas L."/>
            <person name="Rohde M."/>
            <person name="Galperin M.Y."/>
            <person name="Jogler C."/>
        </authorList>
    </citation>
    <scope>NUCLEOTIDE SEQUENCE [LARGE SCALE GENOMIC DNA]</scope>
    <source>
        <strain evidence="1 2">FC18</strain>
    </source>
</reference>
<dbReference type="InterPro" id="IPR036812">
    <property type="entry name" value="NAD(P)_OxRdtase_dom_sf"/>
</dbReference>
<dbReference type="Gene3D" id="3.20.20.100">
    <property type="entry name" value="NADP-dependent oxidoreductase domain"/>
    <property type="match status" value="1"/>
</dbReference>
<dbReference type="KEGG" id="mff:MFFC18_01700"/>
<dbReference type="RefSeq" id="WP_075082647.1">
    <property type="nucleotide sequence ID" value="NZ_CP042912.1"/>
</dbReference>
<evidence type="ECO:0000313" key="2">
    <source>
        <dbReference type="Proteomes" id="UP000322214"/>
    </source>
</evidence>
<organism evidence="1 2">
    <name type="scientific">Mariniblastus fucicola</name>
    <dbReference type="NCBI Taxonomy" id="980251"/>
    <lineage>
        <taxon>Bacteria</taxon>
        <taxon>Pseudomonadati</taxon>
        <taxon>Planctomycetota</taxon>
        <taxon>Planctomycetia</taxon>
        <taxon>Pirellulales</taxon>
        <taxon>Pirellulaceae</taxon>
        <taxon>Mariniblastus</taxon>
    </lineage>
</organism>
<accession>A0A5B9PB37</accession>
<dbReference type="AlphaFoldDB" id="A0A5B9PB37"/>
<dbReference type="SUPFAM" id="SSF51430">
    <property type="entry name" value="NAD(P)-linked oxidoreductase"/>
    <property type="match status" value="1"/>
</dbReference>
<dbReference type="STRING" id="980251.GCA_001642875_04661"/>
<evidence type="ECO:0000313" key="1">
    <source>
        <dbReference type="EMBL" id="QEG20323.1"/>
    </source>
</evidence>
<gene>
    <name evidence="1" type="ORF">MFFC18_01700</name>
</gene>
<sequence length="399" mass="44166">MPREISANQFCLGTHPSMKLQREAVKNPSGVGNAYSTDRFGAWFKEMNFVFGGGQLSIDTAALYQFVELFSAWCSKSDFDPRGVDIWTKIGRYPAFQSPDDLNAEPAAIRSGDVGGIFDGTTDIFSLYDANATRALIMAQAAALNVIEFAGVAIHDPADHLMRDAGFIDVQDGVAFYEEERFDAEYDFETGPQWDLIEQGTIAPLKLHQGTGQIKNIGMATKHAPTMVEFVKRFPGKFDYIMHTLCNPSATKSFCDLLDLAKSETAAGRPLKLDMGGILNGGLYAKNDPLDGEFEKPRVERVVANYQNASDDALHHVVKLQKVIDKYSVTRRVLAAEFAGQALVTYPQICNRCVLTSTTPHRTATLMKEIRATTVSQDCWKQLIDEGLFDERCAEFLLS</sequence>
<dbReference type="Proteomes" id="UP000322214">
    <property type="component" value="Chromosome"/>
</dbReference>
<keyword evidence="2" id="KW-1185">Reference proteome</keyword>
<name>A0A5B9PB37_9BACT</name>